<dbReference type="PANTHER" id="PTHR33048:SF123">
    <property type="entry name" value="INTEGRAL MEMBRANE PROTEIN"/>
    <property type="match status" value="1"/>
</dbReference>
<dbReference type="OrthoDB" id="5329176at2759"/>
<proteinExistence type="inferred from homology"/>
<dbReference type="EMBL" id="MCFA01000004">
    <property type="protein sequence ID" value="ORY18981.1"/>
    <property type="molecule type" value="Genomic_DNA"/>
</dbReference>
<keyword evidence="2 7" id="KW-0812">Transmembrane</keyword>
<sequence length="372" mass="41694">MDPNGPVFAQVAEEGRQNNVIGVSIAMTVCATLVVGLRVFTRSMIVGRMFLDDWAMVITMFFAYAFLLELLLSIKNFNAGFSGAQLNPNDMTGILKLTVAIIVTYKALLTSIRTSILFFYLRLAVERTFEKMCKWTFGFVILFFVVFASVTIGQCVPLHKLWDFTGAVQGKCIDTNAFYHVGTVIQILLDIWILVLPYKLVTRIKRPWHEMGALVFIFGLGALSVVAAIARLAFLHIFTASKDPFADIIPIHIWSMVETNLAIICACLPTLKPLFSKSQRNRTREVNGYLSNNKSENTGTVENTANLSIKANWSMKTETVTETEMTAQVRESYRPPVPPKSSHSPKSSRSQRDFDLTLEGLRAARRIEAQFV</sequence>
<dbReference type="InterPro" id="IPR052337">
    <property type="entry name" value="SAT4-like"/>
</dbReference>
<evidence type="ECO:0000256" key="4">
    <source>
        <dbReference type="ARBA" id="ARBA00023136"/>
    </source>
</evidence>
<dbReference type="Pfam" id="PF20684">
    <property type="entry name" value="Fung_rhodopsin"/>
    <property type="match status" value="1"/>
</dbReference>
<feature type="transmembrane region" description="Helical" evidence="7">
    <location>
        <begin position="179"/>
        <end position="201"/>
    </location>
</feature>
<dbReference type="STRING" id="1231657.A0A1Y2A901"/>
<evidence type="ECO:0000256" key="2">
    <source>
        <dbReference type="ARBA" id="ARBA00022692"/>
    </source>
</evidence>
<reference evidence="9 10" key="1">
    <citation type="submission" date="2016-07" db="EMBL/GenBank/DDBJ databases">
        <title>Pervasive Adenine N6-methylation of Active Genes in Fungi.</title>
        <authorList>
            <consortium name="DOE Joint Genome Institute"/>
            <person name="Mondo S.J."/>
            <person name="Dannebaum R.O."/>
            <person name="Kuo R.C."/>
            <person name="Labutti K."/>
            <person name="Haridas S."/>
            <person name="Kuo A."/>
            <person name="Salamov A."/>
            <person name="Ahrendt S.R."/>
            <person name="Lipzen A."/>
            <person name="Sullivan W."/>
            <person name="Andreopoulos W.B."/>
            <person name="Clum A."/>
            <person name="Lindquist E."/>
            <person name="Daum C."/>
            <person name="Ramamoorthy G.K."/>
            <person name="Gryganskyi A."/>
            <person name="Culley D."/>
            <person name="Magnuson J.K."/>
            <person name="James T.Y."/>
            <person name="O'Malley M.A."/>
            <person name="Stajich J.E."/>
            <person name="Spatafora J.W."/>
            <person name="Visel A."/>
            <person name="Grigoriev I.V."/>
        </authorList>
    </citation>
    <scope>NUCLEOTIDE SEQUENCE [LARGE SCALE GENOMIC DNA]</scope>
    <source>
        <strain evidence="9 10">CBS 115471</strain>
    </source>
</reference>
<feature type="domain" description="Rhodopsin" evidence="8">
    <location>
        <begin position="37"/>
        <end position="277"/>
    </location>
</feature>
<feature type="region of interest" description="Disordered" evidence="6">
    <location>
        <begin position="326"/>
        <end position="353"/>
    </location>
</feature>
<dbReference type="PANTHER" id="PTHR33048">
    <property type="entry name" value="PTH11-LIKE INTEGRAL MEMBRANE PROTEIN (AFU_ORTHOLOGUE AFUA_5G11245)"/>
    <property type="match status" value="1"/>
</dbReference>
<feature type="transmembrane region" description="Helical" evidence="7">
    <location>
        <begin position="135"/>
        <end position="159"/>
    </location>
</feature>
<dbReference type="AlphaFoldDB" id="A0A1Y2A901"/>
<keyword evidence="3 7" id="KW-1133">Transmembrane helix</keyword>
<comment type="similarity">
    <text evidence="5">Belongs to the SAT4 family.</text>
</comment>
<evidence type="ECO:0000256" key="3">
    <source>
        <dbReference type="ARBA" id="ARBA00022989"/>
    </source>
</evidence>
<evidence type="ECO:0000313" key="9">
    <source>
        <dbReference type="EMBL" id="ORY18981.1"/>
    </source>
</evidence>
<gene>
    <name evidence="9" type="ORF">BCR34DRAFT_582546</name>
</gene>
<evidence type="ECO:0000256" key="7">
    <source>
        <dbReference type="SAM" id="Phobius"/>
    </source>
</evidence>
<dbReference type="InterPro" id="IPR049326">
    <property type="entry name" value="Rhodopsin_dom_fungi"/>
</dbReference>
<feature type="transmembrane region" description="Helical" evidence="7">
    <location>
        <begin position="94"/>
        <end position="123"/>
    </location>
</feature>
<organism evidence="9 10">
    <name type="scientific">Clohesyomyces aquaticus</name>
    <dbReference type="NCBI Taxonomy" id="1231657"/>
    <lineage>
        <taxon>Eukaryota</taxon>
        <taxon>Fungi</taxon>
        <taxon>Dikarya</taxon>
        <taxon>Ascomycota</taxon>
        <taxon>Pezizomycotina</taxon>
        <taxon>Dothideomycetes</taxon>
        <taxon>Pleosporomycetidae</taxon>
        <taxon>Pleosporales</taxon>
        <taxon>Lindgomycetaceae</taxon>
        <taxon>Clohesyomyces</taxon>
    </lineage>
</organism>
<comment type="caution">
    <text evidence="9">The sequence shown here is derived from an EMBL/GenBank/DDBJ whole genome shotgun (WGS) entry which is preliminary data.</text>
</comment>
<evidence type="ECO:0000256" key="6">
    <source>
        <dbReference type="SAM" id="MobiDB-lite"/>
    </source>
</evidence>
<dbReference type="Proteomes" id="UP000193144">
    <property type="component" value="Unassembled WGS sequence"/>
</dbReference>
<keyword evidence="10" id="KW-1185">Reference proteome</keyword>
<evidence type="ECO:0000259" key="8">
    <source>
        <dbReference type="Pfam" id="PF20684"/>
    </source>
</evidence>
<dbReference type="GO" id="GO:0016020">
    <property type="term" value="C:membrane"/>
    <property type="evidence" value="ECO:0007669"/>
    <property type="project" value="UniProtKB-SubCell"/>
</dbReference>
<feature type="transmembrane region" description="Helical" evidence="7">
    <location>
        <begin position="251"/>
        <end position="271"/>
    </location>
</feature>
<comment type="subcellular location">
    <subcellularLocation>
        <location evidence="1">Membrane</location>
        <topology evidence="1">Multi-pass membrane protein</topology>
    </subcellularLocation>
</comment>
<evidence type="ECO:0000313" key="10">
    <source>
        <dbReference type="Proteomes" id="UP000193144"/>
    </source>
</evidence>
<name>A0A1Y2A901_9PLEO</name>
<feature type="transmembrane region" description="Helical" evidence="7">
    <location>
        <begin position="20"/>
        <end position="41"/>
    </location>
</feature>
<evidence type="ECO:0000256" key="5">
    <source>
        <dbReference type="ARBA" id="ARBA00038359"/>
    </source>
</evidence>
<evidence type="ECO:0000256" key="1">
    <source>
        <dbReference type="ARBA" id="ARBA00004141"/>
    </source>
</evidence>
<accession>A0A1Y2A901</accession>
<feature type="transmembrane region" description="Helical" evidence="7">
    <location>
        <begin position="53"/>
        <end position="74"/>
    </location>
</feature>
<keyword evidence="4 7" id="KW-0472">Membrane</keyword>
<protein>
    <recommendedName>
        <fullName evidence="8">Rhodopsin domain-containing protein</fullName>
    </recommendedName>
</protein>
<feature type="transmembrane region" description="Helical" evidence="7">
    <location>
        <begin position="213"/>
        <end position="239"/>
    </location>
</feature>